<feature type="region of interest" description="Disordered" evidence="1">
    <location>
        <begin position="1"/>
        <end position="98"/>
    </location>
</feature>
<comment type="caution">
    <text evidence="2">The sequence shown here is derived from an EMBL/GenBank/DDBJ whole genome shotgun (WGS) entry which is preliminary data.</text>
</comment>
<dbReference type="EMBL" id="QPFP01000222">
    <property type="protein sequence ID" value="TEB18834.1"/>
    <property type="molecule type" value="Genomic_DNA"/>
</dbReference>
<proteinExistence type="predicted"/>
<protein>
    <submittedName>
        <fullName evidence="2">Uncharacterized protein</fullName>
    </submittedName>
</protein>
<evidence type="ECO:0000313" key="3">
    <source>
        <dbReference type="Proteomes" id="UP000298030"/>
    </source>
</evidence>
<feature type="compositionally biased region" description="Basic and acidic residues" evidence="1">
    <location>
        <begin position="21"/>
        <end position="58"/>
    </location>
</feature>
<evidence type="ECO:0000313" key="2">
    <source>
        <dbReference type="EMBL" id="TEB18834.1"/>
    </source>
</evidence>
<name>A0A4Y7SBR3_COPMI</name>
<dbReference type="Proteomes" id="UP000298030">
    <property type="component" value="Unassembled WGS sequence"/>
</dbReference>
<accession>A0A4Y7SBR3</accession>
<keyword evidence="3" id="KW-1185">Reference proteome</keyword>
<evidence type="ECO:0000256" key="1">
    <source>
        <dbReference type="SAM" id="MobiDB-lite"/>
    </source>
</evidence>
<organism evidence="2 3">
    <name type="scientific">Coprinellus micaceus</name>
    <name type="common">Glistening ink-cap mushroom</name>
    <name type="synonym">Coprinus micaceus</name>
    <dbReference type="NCBI Taxonomy" id="71717"/>
    <lineage>
        <taxon>Eukaryota</taxon>
        <taxon>Fungi</taxon>
        <taxon>Dikarya</taxon>
        <taxon>Basidiomycota</taxon>
        <taxon>Agaricomycotina</taxon>
        <taxon>Agaricomycetes</taxon>
        <taxon>Agaricomycetidae</taxon>
        <taxon>Agaricales</taxon>
        <taxon>Agaricineae</taxon>
        <taxon>Psathyrellaceae</taxon>
        <taxon>Coprinellus</taxon>
    </lineage>
</organism>
<sequence>MEGAPCTRVRVSRPWTRGRKREQIHGKNAGRGERANHGEHARRGERVNRGEHAGRGDEQITANTPGGGGREAEQNYTMARRGQGKNLSSEFRGDRIGG</sequence>
<reference evidence="2 3" key="1">
    <citation type="journal article" date="2019" name="Nat. Ecol. Evol.">
        <title>Megaphylogeny resolves global patterns of mushroom evolution.</title>
        <authorList>
            <person name="Varga T."/>
            <person name="Krizsan K."/>
            <person name="Foldi C."/>
            <person name="Dima B."/>
            <person name="Sanchez-Garcia M."/>
            <person name="Sanchez-Ramirez S."/>
            <person name="Szollosi G.J."/>
            <person name="Szarkandi J.G."/>
            <person name="Papp V."/>
            <person name="Albert L."/>
            <person name="Andreopoulos W."/>
            <person name="Angelini C."/>
            <person name="Antonin V."/>
            <person name="Barry K.W."/>
            <person name="Bougher N.L."/>
            <person name="Buchanan P."/>
            <person name="Buyck B."/>
            <person name="Bense V."/>
            <person name="Catcheside P."/>
            <person name="Chovatia M."/>
            <person name="Cooper J."/>
            <person name="Damon W."/>
            <person name="Desjardin D."/>
            <person name="Finy P."/>
            <person name="Geml J."/>
            <person name="Haridas S."/>
            <person name="Hughes K."/>
            <person name="Justo A."/>
            <person name="Karasinski D."/>
            <person name="Kautmanova I."/>
            <person name="Kiss B."/>
            <person name="Kocsube S."/>
            <person name="Kotiranta H."/>
            <person name="LaButti K.M."/>
            <person name="Lechner B.E."/>
            <person name="Liimatainen K."/>
            <person name="Lipzen A."/>
            <person name="Lukacs Z."/>
            <person name="Mihaltcheva S."/>
            <person name="Morgado L.N."/>
            <person name="Niskanen T."/>
            <person name="Noordeloos M.E."/>
            <person name="Ohm R.A."/>
            <person name="Ortiz-Santana B."/>
            <person name="Ovrebo C."/>
            <person name="Racz N."/>
            <person name="Riley R."/>
            <person name="Savchenko A."/>
            <person name="Shiryaev A."/>
            <person name="Soop K."/>
            <person name="Spirin V."/>
            <person name="Szebenyi C."/>
            <person name="Tomsovsky M."/>
            <person name="Tulloss R.E."/>
            <person name="Uehling J."/>
            <person name="Grigoriev I.V."/>
            <person name="Vagvolgyi C."/>
            <person name="Papp T."/>
            <person name="Martin F.M."/>
            <person name="Miettinen O."/>
            <person name="Hibbett D.S."/>
            <person name="Nagy L.G."/>
        </authorList>
    </citation>
    <scope>NUCLEOTIDE SEQUENCE [LARGE SCALE GENOMIC DNA]</scope>
    <source>
        <strain evidence="2 3">FP101781</strain>
    </source>
</reference>
<gene>
    <name evidence="2" type="ORF">FA13DRAFT_1781010</name>
</gene>
<dbReference type="AlphaFoldDB" id="A0A4Y7SBR3"/>